<protein>
    <submittedName>
        <fullName evidence="2">Uncharacterized protein</fullName>
    </submittedName>
</protein>
<sequence length="80" mass="9146">MVDINKSLPSKTPHSSIPSNISTPFLPPRELISFRRIPRVTCRERESVPRAASMHSHARQVATGFFNEPFMRPFHGLVYL</sequence>
<gene>
    <name evidence="2" type="ORF">JTE90_018725</name>
</gene>
<reference evidence="2 3" key="1">
    <citation type="journal article" date="2022" name="Nat. Ecol. Evol.">
        <title>A masculinizing supergene underlies an exaggerated male reproductive morph in a spider.</title>
        <authorList>
            <person name="Hendrickx F."/>
            <person name="De Corte Z."/>
            <person name="Sonet G."/>
            <person name="Van Belleghem S.M."/>
            <person name="Kostlbacher S."/>
            <person name="Vangestel C."/>
        </authorList>
    </citation>
    <scope>NUCLEOTIDE SEQUENCE [LARGE SCALE GENOMIC DNA]</scope>
    <source>
        <strain evidence="2">W744_W776</strain>
    </source>
</reference>
<name>A0AAV6UJM8_9ARAC</name>
<evidence type="ECO:0000256" key="1">
    <source>
        <dbReference type="SAM" id="MobiDB-lite"/>
    </source>
</evidence>
<dbReference type="AlphaFoldDB" id="A0AAV6UJM8"/>
<dbReference type="Proteomes" id="UP000827092">
    <property type="component" value="Unassembled WGS sequence"/>
</dbReference>
<evidence type="ECO:0000313" key="3">
    <source>
        <dbReference type="Proteomes" id="UP000827092"/>
    </source>
</evidence>
<feature type="region of interest" description="Disordered" evidence="1">
    <location>
        <begin position="1"/>
        <end position="22"/>
    </location>
</feature>
<proteinExistence type="predicted"/>
<keyword evidence="3" id="KW-1185">Reference proteome</keyword>
<accession>A0AAV6UJM8</accession>
<comment type="caution">
    <text evidence="2">The sequence shown here is derived from an EMBL/GenBank/DDBJ whole genome shotgun (WGS) entry which is preliminary data.</text>
</comment>
<evidence type="ECO:0000313" key="2">
    <source>
        <dbReference type="EMBL" id="KAG8184319.1"/>
    </source>
</evidence>
<dbReference type="EMBL" id="JAFNEN010000377">
    <property type="protein sequence ID" value="KAG8184319.1"/>
    <property type="molecule type" value="Genomic_DNA"/>
</dbReference>
<feature type="compositionally biased region" description="Polar residues" evidence="1">
    <location>
        <begin position="7"/>
        <end position="22"/>
    </location>
</feature>
<organism evidence="2 3">
    <name type="scientific">Oedothorax gibbosus</name>
    <dbReference type="NCBI Taxonomy" id="931172"/>
    <lineage>
        <taxon>Eukaryota</taxon>
        <taxon>Metazoa</taxon>
        <taxon>Ecdysozoa</taxon>
        <taxon>Arthropoda</taxon>
        <taxon>Chelicerata</taxon>
        <taxon>Arachnida</taxon>
        <taxon>Araneae</taxon>
        <taxon>Araneomorphae</taxon>
        <taxon>Entelegynae</taxon>
        <taxon>Araneoidea</taxon>
        <taxon>Linyphiidae</taxon>
        <taxon>Erigoninae</taxon>
        <taxon>Oedothorax</taxon>
    </lineage>
</organism>